<sequence length="199" mass="23140">MWYSHLKLSLVFFFNQLAKEFKLNFLGSSRPKPIVVSLLEMSQKEDKSSAQFVTRFVVEIYRMSKAHYSLVIQAFLIGLRPSGSFWSLVEHPPVTTLEMLQRVNQCVAVEVLIAEKHENQKQPHTESSRGPGPGTSMRRMERPEPAVPRLPSIPLNSTRTEIFIQIQEKGFLWTPNPIKTHPEECDHKHYCRFHHEYKP</sequence>
<proteinExistence type="predicted"/>
<evidence type="ECO:0000256" key="1">
    <source>
        <dbReference type="SAM" id="MobiDB-lite"/>
    </source>
</evidence>
<dbReference type="AlphaFoldDB" id="A0A427AC63"/>
<feature type="region of interest" description="Disordered" evidence="1">
    <location>
        <begin position="117"/>
        <end position="152"/>
    </location>
</feature>
<name>A0A427AC63_ENSVE</name>
<feature type="compositionally biased region" description="Basic and acidic residues" evidence="1">
    <location>
        <begin position="117"/>
        <end position="127"/>
    </location>
</feature>
<protein>
    <recommendedName>
        <fullName evidence="4">Retrotransposon gag domain-containing protein</fullName>
    </recommendedName>
</protein>
<dbReference type="Proteomes" id="UP000287651">
    <property type="component" value="Unassembled WGS sequence"/>
</dbReference>
<reference evidence="2 3" key="1">
    <citation type="journal article" date="2014" name="Agronomy (Basel)">
        <title>A Draft Genome Sequence for Ensete ventricosum, the Drought-Tolerant Tree Against Hunger.</title>
        <authorList>
            <person name="Harrison J."/>
            <person name="Moore K.A."/>
            <person name="Paszkiewicz K."/>
            <person name="Jones T."/>
            <person name="Grant M."/>
            <person name="Ambacheew D."/>
            <person name="Muzemil S."/>
            <person name="Studholme D.J."/>
        </authorList>
    </citation>
    <scope>NUCLEOTIDE SEQUENCE [LARGE SCALE GENOMIC DNA]</scope>
</reference>
<evidence type="ECO:0000313" key="3">
    <source>
        <dbReference type="Proteomes" id="UP000287651"/>
    </source>
</evidence>
<organism evidence="2 3">
    <name type="scientific">Ensete ventricosum</name>
    <name type="common">Abyssinian banana</name>
    <name type="synonym">Musa ensete</name>
    <dbReference type="NCBI Taxonomy" id="4639"/>
    <lineage>
        <taxon>Eukaryota</taxon>
        <taxon>Viridiplantae</taxon>
        <taxon>Streptophyta</taxon>
        <taxon>Embryophyta</taxon>
        <taxon>Tracheophyta</taxon>
        <taxon>Spermatophyta</taxon>
        <taxon>Magnoliopsida</taxon>
        <taxon>Liliopsida</taxon>
        <taxon>Zingiberales</taxon>
        <taxon>Musaceae</taxon>
        <taxon>Ensete</taxon>
    </lineage>
</organism>
<comment type="caution">
    <text evidence="2">The sequence shown here is derived from an EMBL/GenBank/DDBJ whole genome shotgun (WGS) entry which is preliminary data.</text>
</comment>
<evidence type="ECO:0000313" key="2">
    <source>
        <dbReference type="EMBL" id="RRT73792.1"/>
    </source>
</evidence>
<evidence type="ECO:0008006" key="4">
    <source>
        <dbReference type="Google" id="ProtNLM"/>
    </source>
</evidence>
<gene>
    <name evidence="2" type="ORF">B296_00014941</name>
</gene>
<accession>A0A427AC63</accession>
<dbReference type="EMBL" id="AMZH03002985">
    <property type="protein sequence ID" value="RRT73792.1"/>
    <property type="molecule type" value="Genomic_DNA"/>
</dbReference>